<evidence type="ECO:0000256" key="2">
    <source>
        <dbReference type="ARBA" id="ARBA00022763"/>
    </source>
</evidence>
<gene>
    <name evidence="4" type="primary">mutL</name>
    <name evidence="7" type="ORF">A2625_03850</name>
</gene>
<dbReference type="SMART" id="SM01340">
    <property type="entry name" value="DNA_mis_repair"/>
    <property type="match status" value="1"/>
</dbReference>
<dbReference type="InterPro" id="IPR020568">
    <property type="entry name" value="Ribosomal_Su5_D2-typ_SF"/>
</dbReference>
<dbReference type="Pfam" id="PF01119">
    <property type="entry name" value="DNA_mis_repair"/>
    <property type="match status" value="1"/>
</dbReference>
<organism evidence="7 8">
    <name type="scientific">candidate division WOR-1 bacterium RIFCSPHIGHO2_01_FULL_53_15</name>
    <dbReference type="NCBI Taxonomy" id="1802564"/>
    <lineage>
        <taxon>Bacteria</taxon>
        <taxon>Bacillati</taxon>
        <taxon>Saganbacteria</taxon>
    </lineage>
</organism>
<dbReference type="Gene3D" id="3.30.230.10">
    <property type="match status" value="1"/>
</dbReference>
<comment type="function">
    <text evidence="4">This protein is involved in the repair of mismatches in DNA. It is required for dam-dependent methyl-directed DNA mismatch repair. May act as a 'molecular matchmaker', a protein that promotes the formation of a stable complex between two or more DNA-binding proteins in an ATP-dependent manner without itself being part of a final effector complex.</text>
</comment>
<dbReference type="Gene3D" id="3.30.565.10">
    <property type="entry name" value="Histidine kinase-like ATPase, C-terminal domain"/>
    <property type="match status" value="1"/>
</dbReference>
<dbReference type="InterPro" id="IPR002099">
    <property type="entry name" value="MutL/Mlh/PMS"/>
</dbReference>
<dbReference type="SUPFAM" id="SSF54211">
    <property type="entry name" value="Ribosomal protein S5 domain 2-like"/>
    <property type="match status" value="1"/>
</dbReference>
<dbReference type="PANTHER" id="PTHR10073:SF12">
    <property type="entry name" value="DNA MISMATCH REPAIR PROTEIN MLH1"/>
    <property type="match status" value="1"/>
</dbReference>
<dbReference type="GO" id="GO:0006298">
    <property type="term" value="P:mismatch repair"/>
    <property type="evidence" value="ECO:0007669"/>
    <property type="project" value="UniProtKB-UniRule"/>
</dbReference>
<dbReference type="PROSITE" id="PS00058">
    <property type="entry name" value="DNA_MISMATCH_REPAIR_1"/>
    <property type="match status" value="1"/>
</dbReference>
<dbReference type="NCBIfam" id="TIGR00585">
    <property type="entry name" value="mutl"/>
    <property type="match status" value="2"/>
</dbReference>
<dbReference type="InterPro" id="IPR020667">
    <property type="entry name" value="DNA_mismatch_repair_MutL"/>
</dbReference>
<dbReference type="InterPro" id="IPR036890">
    <property type="entry name" value="HATPase_C_sf"/>
</dbReference>
<sequence length="551" mass="60699">MPPKLAVLPEDLINKIAAGEVVERPASVIKELVENSIDAGATQIIVEITDAGKKLMKVSDNGCGMSPAEIELSLQRHSTSKISSQDDLFNISTLGFRGEALPSIASVSKMKIEGNAAGAGLTVTVKDLFYNTPARKKFLKSDATETGHIGDIIAKYVMATPQIAFRFISDGKPLITSPGTGQLSDAVLAIYGAGLLRDLVEVKHGFGVGTISGFVSRPTLSRIDKNYEAFFVNRRYIKNFLLNRALEEAYRTLIPGNRYPVAIIFIDIDPKRVDVNVHPTKREVRFVNNQEVMDGVRRAVREALGDQEIRGSGSGDQGIRISGGTEWKPEMMEPFFSITNNQETITNTTEFEVSAIQPFFPLYQLKLTYIIATDGEEIVLIDQHAAHERILYDQLSRSPVASPSTSLGASCQSLLMPETIELNASEAMVLKDNLDYLSSLGFEIEEFGGNSYLLRAVPVVSSKVPARQLIRDIIADIEAAGKSPQIEIRRENIRKYVACHSAIKAGDKLTQGEMDRLIRDLFATQNPLTCPHGRPTMIRLSEEELQKRFGR</sequence>
<reference evidence="7 8" key="1">
    <citation type="journal article" date="2016" name="Nat. Commun.">
        <title>Thousands of microbial genomes shed light on interconnected biogeochemical processes in an aquifer system.</title>
        <authorList>
            <person name="Anantharaman K."/>
            <person name="Brown C.T."/>
            <person name="Hug L.A."/>
            <person name="Sharon I."/>
            <person name="Castelle C.J."/>
            <person name="Probst A.J."/>
            <person name="Thomas B.C."/>
            <person name="Singh A."/>
            <person name="Wilkins M.J."/>
            <person name="Karaoz U."/>
            <person name="Brodie E.L."/>
            <person name="Williams K.H."/>
            <person name="Hubbard S.S."/>
            <person name="Banfield J.F."/>
        </authorList>
    </citation>
    <scope>NUCLEOTIDE SEQUENCE [LARGE SCALE GENOMIC DNA]</scope>
</reference>
<dbReference type="InterPro" id="IPR042120">
    <property type="entry name" value="MutL_C_dimsub"/>
</dbReference>
<dbReference type="AlphaFoldDB" id="A0A1F4Q1Z7"/>
<feature type="domain" description="DNA mismatch repair protein S5" evidence="6">
    <location>
        <begin position="187"/>
        <end position="305"/>
    </location>
</feature>
<dbReference type="InterPro" id="IPR014721">
    <property type="entry name" value="Ribsml_uS5_D2-typ_fold_subgr"/>
</dbReference>
<evidence type="ECO:0000256" key="1">
    <source>
        <dbReference type="ARBA" id="ARBA00006082"/>
    </source>
</evidence>
<comment type="similarity">
    <text evidence="1 4">Belongs to the DNA mismatch repair MutL/HexB family.</text>
</comment>
<dbReference type="Proteomes" id="UP000178724">
    <property type="component" value="Unassembled WGS sequence"/>
</dbReference>
<dbReference type="InterPro" id="IPR013507">
    <property type="entry name" value="DNA_mismatch_S5_2-like"/>
</dbReference>
<dbReference type="Pfam" id="PF08676">
    <property type="entry name" value="MutL_C"/>
    <property type="match status" value="1"/>
</dbReference>
<dbReference type="InterPro" id="IPR014762">
    <property type="entry name" value="DNA_mismatch_repair_CS"/>
</dbReference>
<dbReference type="CDD" id="cd16926">
    <property type="entry name" value="HATPase_MutL-MLH-PMS-like"/>
    <property type="match status" value="1"/>
</dbReference>
<dbReference type="GO" id="GO:0140664">
    <property type="term" value="F:ATP-dependent DNA damage sensor activity"/>
    <property type="evidence" value="ECO:0007669"/>
    <property type="project" value="InterPro"/>
</dbReference>
<dbReference type="InterPro" id="IPR042121">
    <property type="entry name" value="MutL_C_regsub"/>
</dbReference>
<keyword evidence="3 4" id="KW-0234">DNA repair</keyword>
<dbReference type="InterPro" id="IPR038973">
    <property type="entry name" value="MutL/Mlh/Pms-like"/>
</dbReference>
<name>A0A1F4Q1Z7_UNCSA</name>
<dbReference type="SMART" id="SM00853">
    <property type="entry name" value="MutL_C"/>
    <property type="match status" value="1"/>
</dbReference>
<evidence type="ECO:0000313" key="7">
    <source>
        <dbReference type="EMBL" id="OGB89282.1"/>
    </source>
</evidence>
<dbReference type="GO" id="GO:0005524">
    <property type="term" value="F:ATP binding"/>
    <property type="evidence" value="ECO:0007669"/>
    <property type="project" value="InterPro"/>
</dbReference>
<dbReference type="Gene3D" id="3.30.1540.20">
    <property type="entry name" value="MutL, C-terminal domain, dimerisation subdomain"/>
    <property type="match status" value="1"/>
</dbReference>
<keyword evidence="2 4" id="KW-0227">DNA damage</keyword>
<dbReference type="GO" id="GO:0016887">
    <property type="term" value="F:ATP hydrolysis activity"/>
    <property type="evidence" value="ECO:0007669"/>
    <property type="project" value="InterPro"/>
</dbReference>
<accession>A0A1F4Q1Z7</accession>
<dbReference type="GO" id="GO:0032300">
    <property type="term" value="C:mismatch repair complex"/>
    <property type="evidence" value="ECO:0007669"/>
    <property type="project" value="InterPro"/>
</dbReference>
<dbReference type="HAMAP" id="MF_00149">
    <property type="entry name" value="DNA_mis_repair"/>
    <property type="match status" value="1"/>
</dbReference>
<evidence type="ECO:0000256" key="3">
    <source>
        <dbReference type="ARBA" id="ARBA00023204"/>
    </source>
</evidence>
<evidence type="ECO:0000259" key="6">
    <source>
        <dbReference type="SMART" id="SM01340"/>
    </source>
</evidence>
<evidence type="ECO:0000259" key="5">
    <source>
        <dbReference type="SMART" id="SM00853"/>
    </source>
</evidence>
<dbReference type="EMBL" id="METM01000027">
    <property type="protein sequence ID" value="OGB89282.1"/>
    <property type="molecule type" value="Genomic_DNA"/>
</dbReference>
<evidence type="ECO:0000256" key="4">
    <source>
        <dbReference type="HAMAP-Rule" id="MF_00149"/>
    </source>
</evidence>
<dbReference type="InterPro" id="IPR014790">
    <property type="entry name" value="MutL_C"/>
</dbReference>
<comment type="caution">
    <text evidence="7">The sequence shown here is derived from an EMBL/GenBank/DDBJ whole genome shotgun (WGS) entry which is preliminary data.</text>
</comment>
<dbReference type="SUPFAM" id="SSF55874">
    <property type="entry name" value="ATPase domain of HSP90 chaperone/DNA topoisomerase II/histidine kinase"/>
    <property type="match status" value="1"/>
</dbReference>
<proteinExistence type="inferred from homology"/>
<dbReference type="Gene3D" id="3.30.1370.100">
    <property type="entry name" value="MutL, C-terminal domain, regulatory subdomain"/>
    <property type="match status" value="1"/>
</dbReference>
<feature type="domain" description="MutL C-terminal dimerisation" evidence="5">
    <location>
        <begin position="361"/>
        <end position="509"/>
    </location>
</feature>
<dbReference type="GO" id="GO:0030983">
    <property type="term" value="F:mismatched DNA binding"/>
    <property type="evidence" value="ECO:0007669"/>
    <property type="project" value="InterPro"/>
</dbReference>
<dbReference type="CDD" id="cd00782">
    <property type="entry name" value="MutL_Trans"/>
    <property type="match status" value="1"/>
</dbReference>
<dbReference type="PANTHER" id="PTHR10073">
    <property type="entry name" value="DNA MISMATCH REPAIR PROTEIN MLH, PMS, MUTL"/>
    <property type="match status" value="1"/>
</dbReference>
<protein>
    <recommendedName>
        <fullName evidence="4">DNA mismatch repair protein MutL</fullName>
    </recommendedName>
</protein>
<dbReference type="Pfam" id="PF13589">
    <property type="entry name" value="HATPase_c_3"/>
    <property type="match status" value="1"/>
</dbReference>
<dbReference type="SUPFAM" id="SSF118116">
    <property type="entry name" value="DNA mismatch repair protein MutL"/>
    <property type="match status" value="1"/>
</dbReference>
<evidence type="ECO:0000313" key="8">
    <source>
        <dbReference type="Proteomes" id="UP000178724"/>
    </source>
</evidence>
<dbReference type="InterPro" id="IPR037198">
    <property type="entry name" value="MutL_C_sf"/>
</dbReference>